<accession>A0A426Y6H3</accession>
<protein>
    <submittedName>
        <fullName evidence="2">Uncharacterized protein</fullName>
    </submittedName>
</protein>
<dbReference type="Proteomes" id="UP000287651">
    <property type="component" value="Unassembled WGS sequence"/>
</dbReference>
<feature type="transmembrane region" description="Helical" evidence="1">
    <location>
        <begin position="51"/>
        <end position="68"/>
    </location>
</feature>
<gene>
    <name evidence="2" type="ORF">B296_00032426</name>
</gene>
<evidence type="ECO:0000256" key="1">
    <source>
        <dbReference type="SAM" id="Phobius"/>
    </source>
</evidence>
<dbReference type="AlphaFoldDB" id="A0A426Y6H3"/>
<proteinExistence type="predicted"/>
<sequence>TAEIDRRRPILVVPPDSGRSAAGPVCTRRYGSYRSGEEIARERRATSDSRFFFSLFFFSLFFFLPPSADTARNRPVTVEIDRYRSISDGNKVKTATIGDTA</sequence>
<evidence type="ECO:0000313" key="2">
    <source>
        <dbReference type="EMBL" id="RRT47349.1"/>
    </source>
</evidence>
<dbReference type="EMBL" id="AMZH03014606">
    <property type="protein sequence ID" value="RRT47349.1"/>
    <property type="molecule type" value="Genomic_DNA"/>
</dbReference>
<keyword evidence="1" id="KW-0812">Transmembrane</keyword>
<name>A0A426Y6H3_ENSVE</name>
<organism evidence="2 3">
    <name type="scientific">Ensete ventricosum</name>
    <name type="common">Abyssinian banana</name>
    <name type="synonym">Musa ensete</name>
    <dbReference type="NCBI Taxonomy" id="4639"/>
    <lineage>
        <taxon>Eukaryota</taxon>
        <taxon>Viridiplantae</taxon>
        <taxon>Streptophyta</taxon>
        <taxon>Embryophyta</taxon>
        <taxon>Tracheophyta</taxon>
        <taxon>Spermatophyta</taxon>
        <taxon>Magnoliopsida</taxon>
        <taxon>Liliopsida</taxon>
        <taxon>Zingiberales</taxon>
        <taxon>Musaceae</taxon>
        <taxon>Ensete</taxon>
    </lineage>
</organism>
<keyword evidence="1" id="KW-1133">Transmembrane helix</keyword>
<feature type="non-terminal residue" evidence="2">
    <location>
        <position position="1"/>
    </location>
</feature>
<comment type="caution">
    <text evidence="2">The sequence shown here is derived from an EMBL/GenBank/DDBJ whole genome shotgun (WGS) entry which is preliminary data.</text>
</comment>
<evidence type="ECO:0000313" key="3">
    <source>
        <dbReference type="Proteomes" id="UP000287651"/>
    </source>
</evidence>
<reference evidence="2 3" key="1">
    <citation type="journal article" date="2014" name="Agronomy (Basel)">
        <title>A Draft Genome Sequence for Ensete ventricosum, the Drought-Tolerant Tree Against Hunger.</title>
        <authorList>
            <person name="Harrison J."/>
            <person name="Moore K.A."/>
            <person name="Paszkiewicz K."/>
            <person name="Jones T."/>
            <person name="Grant M."/>
            <person name="Ambacheew D."/>
            <person name="Muzemil S."/>
            <person name="Studholme D.J."/>
        </authorList>
    </citation>
    <scope>NUCLEOTIDE SEQUENCE [LARGE SCALE GENOMIC DNA]</scope>
</reference>
<keyword evidence="1" id="KW-0472">Membrane</keyword>